<feature type="region of interest" description="Disordered" evidence="7">
    <location>
        <begin position="435"/>
        <end position="463"/>
    </location>
</feature>
<feature type="transmembrane region" description="Helical" evidence="8">
    <location>
        <begin position="189"/>
        <end position="212"/>
    </location>
</feature>
<evidence type="ECO:0000313" key="9">
    <source>
        <dbReference type="EMBL" id="PZD73450.1"/>
    </source>
</evidence>
<dbReference type="InterPro" id="IPR036259">
    <property type="entry name" value="MFS_trans_sf"/>
</dbReference>
<dbReference type="AlphaFoldDB" id="A0A2W1JJ04"/>
<accession>A0A2W1JJ04</accession>
<dbReference type="GO" id="GO:0016020">
    <property type="term" value="C:membrane"/>
    <property type="evidence" value="ECO:0007669"/>
    <property type="project" value="UniProtKB-SubCell"/>
</dbReference>
<evidence type="ECO:0000256" key="2">
    <source>
        <dbReference type="ARBA" id="ARBA00007015"/>
    </source>
</evidence>
<dbReference type="RefSeq" id="WP_110985961.1">
    <property type="nucleotide sequence ID" value="NZ_CAWNWM010000005.1"/>
</dbReference>
<keyword evidence="3" id="KW-0813">Transport</keyword>
<keyword evidence="5 8" id="KW-1133">Transmembrane helix</keyword>
<feature type="transmembrane region" description="Helical" evidence="8">
    <location>
        <begin position="233"/>
        <end position="253"/>
    </location>
</feature>
<evidence type="ECO:0000256" key="6">
    <source>
        <dbReference type="ARBA" id="ARBA00023136"/>
    </source>
</evidence>
<feature type="transmembrane region" description="Helical" evidence="8">
    <location>
        <begin position="98"/>
        <end position="117"/>
    </location>
</feature>
<feature type="transmembrane region" description="Helical" evidence="8">
    <location>
        <begin position="304"/>
        <end position="323"/>
    </location>
</feature>
<protein>
    <submittedName>
        <fullName evidence="9">Folate-biopterin transporter</fullName>
    </submittedName>
</protein>
<name>A0A2W1JJ04_9CYAN</name>
<feature type="transmembrane region" description="Helical" evidence="8">
    <location>
        <begin position="162"/>
        <end position="183"/>
    </location>
</feature>
<gene>
    <name evidence="9" type="ORF">C1752_01996</name>
</gene>
<feature type="transmembrane region" description="Helical" evidence="8">
    <location>
        <begin position="59"/>
        <end position="77"/>
    </location>
</feature>
<dbReference type="EMBL" id="PQWO01000005">
    <property type="protein sequence ID" value="PZD73450.1"/>
    <property type="molecule type" value="Genomic_DNA"/>
</dbReference>
<keyword evidence="6 8" id="KW-0472">Membrane</keyword>
<comment type="similarity">
    <text evidence="2">Belongs to the major facilitator superfamily. Folate-biopterin transporter (TC 2.A.71) family.</text>
</comment>
<dbReference type="InterPro" id="IPR004324">
    <property type="entry name" value="FBT"/>
</dbReference>
<feature type="transmembrane region" description="Helical" evidence="8">
    <location>
        <begin position="370"/>
        <end position="388"/>
    </location>
</feature>
<feature type="transmembrane region" description="Helical" evidence="8">
    <location>
        <begin position="273"/>
        <end position="292"/>
    </location>
</feature>
<evidence type="ECO:0000256" key="7">
    <source>
        <dbReference type="SAM" id="MobiDB-lite"/>
    </source>
</evidence>
<organism evidence="9 10">
    <name type="scientific">Acaryochloris thomasi RCC1774</name>
    <dbReference type="NCBI Taxonomy" id="1764569"/>
    <lineage>
        <taxon>Bacteria</taxon>
        <taxon>Bacillati</taxon>
        <taxon>Cyanobacteriota</taxon>
        <taxon>Cyanophyceae</taxon>
        <taxon>Acaryochloridales</taxon>
        <taxon>Acaryochloridaceae</taxon>
        <taxon>Acaryochloris</taxon>
        <taxon>Acaryochloris thomasi</taxon>
    </lineage>
</organism>
<feature type="transmembrane region" description="Helical" evidence="8">
    <location>
        <begin position="343"/>
        <end position="363"/>
    </location>
</feature>
<comment type="caution">
    <text evidence="9">The sequence shown here is derived from an EMBL/GenBank/DDBJ whole genome shotgun (WGS) entry which is preliminary data.</text>
</comment>
<evidence type="ECO:0000256" key="3">
    <source>
        <dbReference type="ARBA" id="ARBA00022448"/>
    </source>
</evidence>
<dbReference type="SUPFAM" id="SSF103473">
    <property type="entry name" value="MFS general substrate transporter"/>
    <property type="match status" value="1"/>
</dbReference>
<keyword evidence="10" id="KW-1185">Reference proteome</keyword>
<evidence type="ECO:0000256" key="8">
    <source>
        <dbReference type="SAM" id="Phobius"/>
    </source>
</evidence>
<keyword evidence="4 8" id="KW-0812">Transmembrane</keyword>
<evidence type="ECO:0000313" key="10">
    <source>
        <dbReference type="Proteomes" id="UP000248857"/>
    </source>
</evidence>
<dbReference type="PANTHER" id="PTHR31585">
    <property type="entry name" value="FOLATE-BIOPTERIN TRANSPORTER 1, CHLOROPLASTIC"/>
    <property type="match status" value="1"/>
</dbReference>
<dbReference type="CDD" id="cd17484">
    <property type="entry name" value="MFS_FBT"/>
    <property type="match status" value="1"/>
</dbReference>
<proteinExistence type="inferred from homology"/>
<feature type="transmembrane region" description="Helical" evidence="8">
    <location>
        <begin position="29"/>
        <end position="53"/>
    </location>
</feature>
<evidence type="ECO:0000256" key="5">
    <source>
        <dbReference type="ARBA" id="ARBA00022989"/>
    </source>
</evidence>
<dbReference type="OrthoDB" id="8191993at2"/>
<dbReference type="NCBIfam" id="TIGR00788">
    <property type="entry name" value="fbt"/>
    <property type="match status" value="1"/>
</dbReference>
<reference evidence="9 10" key="1">
    <citation type="journal article" date="2018" name="Sci. Rep.">
        <title>A novel species of the marine cyanobacterium Acaryochloris with a unique pigment content and lifestyle.</title>
        <authorList>
            <person name="Partensky F."/>
            <person name="Six C."/>
            <person name="Ratin M."/>
            <person name="Garczarek L."/>
            <person name="Vaulot D."/>
            <person name="Probert I."/>
            <person name="Calteau A."/>
            <person name="Gourvil P."/>
            <person name="Marie D."/>
            <person name="Grebert T."/>
            <person name="Bouchier C."/>
            <person name="Le Panse S."/>
            <person name="Gachenot M."/>
            <person name="Rodriguez F."/>
            <person name="Garrido J.L."/>
        </authorList>
    </citation>
    <scope>NUCLEOTIDE SEQUENCE [LARGE SCALE GENOMIC DNA]</scope>
    <source>
        <strain evidence="9 10">RCC1774</strain>
    </source>
</reference>
<feature type="compositionally biased region" description="Polar residues" evidence="7">
    <location>
        <begin position="449"/>
        <end position="463"/>
    </location>
</feature>
<evidence type="ECO:0000256" key="1">
    <source>
        <dbReference type="ARBA" id="ARBA00004141"/>
    </source>
</evidence>
<dbReference type="InterPro" id="IPR039309">
    <property type="entry name" value="BT1"/>
</dbReference>
<feature type="transmembrane region" description="Helical" evidence="8">
    <location>
        <begin position="408"/>
        <end position="429"/>
    </location>
</feature>
<dbReference type="Proteomes" id="UP000248857">
    <property type="component" value="Unassembled WGS sequence"/>
</dbReference>
<comment type="subcellular location">
    <subcellularLocation>
        <location evidence="1">Membrane</location>
        <topology evidence="1">Multi-pass membrane protein</topology>
    </subcellularLocation>
</comment>
<dbReference type="PANTHER" id="PTHR31585:SF0">
    <property type="entry name" value="FOLATE-BIOPTERIN TRANSPORTER 1, CHLOROPLASTIC"/>
    <property type="match status" value="1"/>
</dbReference>
<dbReference type="Gene3D" id="1.20.1250.20">
    <property type="entry name" value="MFS general substrate transporter like domains"/>
    <property type="match status" value="1"/>
</dbReference>
<sequence length="463" mass="50097">MINSQASAASLKQTLKRTIFFDQDPSPELFAILAVYFVQGILGLARLGVSFFLKDDLGLSPAAVAAMMGIASLPWVVKPLFGFLSDSLPILGYRRRSYLVLSGILGCLAWVAMGTVVNSAVAATVAIATTSTSTAISDVIADSIVVERIRQESQSDAGSLQSLCWGTTALGGVVTAYFSGWLLEHLSTRSLFLITATFPLIVCAIASLIIEAKANTPPSFKTAKHQIVQVKDAIAQPSILLPVLFVFLWQATPNSESAFFFFTTNELGFNPEFLGRVRLVTSLASLFGIWLFQRFFKAVAMRTIFLWTTLLSSALGMTTLLLVTHANRTLGIDDHWFSLGDSLILTVMGQLAYMPVLVLAARLCPAGIEATMFALLMSIINLAGILSHESGALLMHQLGVTESQFQNLWLLVMITNLSTLLPLPLLRWLPKAEPDSQDSLDLATLKVPPSQQGEIESTVPLSP</sequence>
<evidence type="ECO:0000256" key="4">
    <source>
        <dbReference type="ARBA" id="ARBA00022692"/>
    </source>
</evidence>
<dbReference type="Pfam" id="PF03092">
    <property type="entry name" value="BT1"/>
    <property type="match status" value="1"/>
</dbReference>